<feature type="transmembrane region" description="Helical" evidence="1">
    <location>
        <begin position="6"/>
        <end position="24"/>
    </location>
</feature>
<feature type="transmembrane region" description="Helical" evidence="1">
    <location>
        <begin position="94"/>
        <end position="117"/>
    </location>
</feature>
<dbReference type="InterPro" id="IPR046675">
    <property type="entry name" value="DUF6545"/>
</dbReference>
<dbReference type="RefSeq" id="WP_273939101.1">
    <property type="nucleotide sequence ID" value="NZ_CP097263.1"/>
</dbReference>
<evidence type="ECO:0000313" key="3">
    <source>
        <dbReference type="EMBL" id="MFC0540327.1"/>
    </source>
</evidence>
<dbReference type="Pfam" id="PF20182">
    <property type="entry name" value="DUF6545"/>
    <property type="match status" value="1"/>
</dbReference>
<dbReference type="Proteomes" id="UP001589810">
    <property type="component" value="Unassembled WGS sequence"/>
</dbReference>
<feature type="transmembrane region" description="Helical" evidence="1">
    <location>
        <begin position="173"/>
        <end position="193"/>
    </location>
</feature>
<keyword evidence="4" id="KW-1185">Reference proteome</keyword>
<name>A0ABV6MJL9_9PSEU</name>
<dbReference type="EMBL" id="JBHLUD010000001">
    <property type="protein sequence ID" value="MFC0540327.1"/>
    <property type="molecule type" value="Genomic_DNA"/>
</dbReference>
<gene>
    <name evidence="3" type="ORF">ACFFH7_02490</name>
</gene>
<feature type="transmembrane region" description="Helical" evidence="1">
    <location>
        <begin position="213"/>
        <end position="235"/>
    </location>
</feature>
<proteinExistence type="predicted"/>
<dbReference type="NCBIfam" id="NF042915">
    <property type="entry name" value="MAB_1171c_fam"/>
    <property type="match status" value="1"/>
</dbReference>
<comment type="caution">
    <text evidence="3">The sequence shown here is derived from an EMBL/GenBank/DDBJ whole genome shotgun (WGS) entry which is preliminary data.</text>
</comment>
<dbReference type="InterPro" id="IPR050039">
    <property type="entry name" value="MAB_1171c-like"/>
</dbReference>
<evidence type="ECO:0000259" key="2">
    <source>
        <dbReference type="Pfam" id="PF20182"/>
    </source>
</evidence>
<keyword evidence="1" id="KW-0472">Membrane</keyword>
<evidence type="ECO:0000313" key="4">
    <source>
        <dbReference type="Proteomes" id="UP001589810"/>
    </source>
</evidence>
<keyword evidence="1" id="KW-1133">Transmembrane helix</keyword>
<evidence type="ECO:0000256" key="1">
    <source>
        <dbReference type="SAM" id="Phobius"/>
    </source>
</evidence>
<keyword evidence="1" id="KW-0812">Transmembrane</keyword>
<accession>A0ABV6MJL9</accession>
<feature type="domain" description="DUF6545" evidence="2">
    <location>
        <begin position="232"/>
        <end position="367"/>
    </location>
</feature>
<sequence>MTDLIQTVLLYVCWIVVIVRVTALRSRNQRPLWFALLMLALGITMLQKDTNAFIRGITGDANFQYLVSSVMAVGVAATLLTFAARAAEVWISPWLRWISCGITVFVMITSYVVFTAGGGQARPHFFPVPGTLSILDLYWVVYLVYQGIATVATLVLLIKAFGRVRSWLVRTPVLLLIIGSVGFTVFIGSRFVAVFGGVESAVAFGTYVSSPHTIGVSLGCSIAAFVPLVLGWSAWRNANALYPLWKSLVTAVPHIALYPPRARLVDALLPQNSQLRLHRRLVEIRDGMLIMNDWVQPADLAQIEVFVSDVPPDLMTPITTACWLKVAIAVHAAGVPMATDPLDLVREGGTDGESELNWLRSVAAVWTDARTDRFATTVSETRLAAHRP</sequence>
<feature type="transmembrane region" description="Helical" evidence="1">
    <location>
        <begin position="63"/>
        <end position="82"/>
    </location>
</feature>
<feature type="transmembrane region" description="Helical" evidence="1">
    <location>
        <begin position="137"/>
        <end position="161"/>
    </location>
</feature>
<reference evidence="3 4" key="1">
    <citation type="submission" date="2024-09" db="EMBL/GenBank/DDBJ databases">
        <authorList>
            <person name="Sun Q."/>
            <person name="Mori K."/>
        </authorList>
    </citation>
    <scope>NUCLEOTIDE SEQUENCE [LARGE SCALE GENOMIC DNA]</scope>
    <source>
        <strain evidence="3 4">TBRC 1432</strain>
    </source>
</reference>
<feature type="transmembrane region" description="Helical" evidence="1">
    <location>
        <begin position="31"/>
        <end position="47"/>
    </location>
</feature>
<protein>
    <submittedName>
        <fullName evidence="3">MAB_1171c family putative transporter</fullName>
    </submittedName>
</protein>
<organism evidence="3 4">
    <name type="scientific">Kutzneria chonburiensis</name>
    <dbReference type="NCBI Taxonomy" id="1483604"/>
    <lineage>
        <taxon>Bacteria</taxon>
        <taxon>Bacillati</taxon>
        <taxon>Actinomycetota</taxon>
        <taxon>Actinomycetes</taxon>
        <taxon>Pseudonocardiales</taxon>
        <taxon>Pseudonocardiaceae</taxon>
        <taxon>Kutzneria</taxon>
    </lineage>
</organism>